<keyword evidence="4" id="KW-0433">Leucine-rich repeat</keyword>
<dbReference type="InterPro" id="IPR001611">
    <property type="entry name" value="Leu-rich_rpt"/>
</dbReference>
<evidence type="ECO:0000256" key="6">
    <source>
        <dbReference type="ARBA" id="ARBA00022729"/>
    </source>
</evidence>
<dbReference type="Proteomes" id="UP001162164">
    <property type="component" value="Unassembled WGS sequence"/>
</dbReference>
<sequence>MKSHKMKVADCYGRNFYSFPKCIATDYEVIELSFNRIRTLAPSELQKFKYLKFLYLTDNLISLLDEETFEGMNSLSTLDLALNALVKVPKTLFQLPALKSLYLSQNVNINIAETAEEVKPILSPLTLLDISYISVEEPTDFPDFGSMPLLATLNITKNQYKSVKPNHFAGLCNLQVLVTNNVTIEFENDCDCWIINNWLTERNVIFLPLGCPVQENRCSNAIVNEEDKNIFVECRKIYEQIQMSQKIMKIGIGIGIAVVVIALAGFIYYIWIRRKRRNQQRINQNDENTVPTDSLVLLNKQTNNLTK</sequence>
<gene>
    <name evidence="14" type="ORF">NQ317_010431</name>
</gene>
<keyword evidence="10 13" id="KW-0472">Membrane</keyword>
<dbReference type="SUPFAM" id="SSF52058">
    <property type="entry name" value="L domain-like"/>
    <property type="match status" value="1"/>
</dbReference>
<accession>A0ABQ9JWW6</accession>
<dbReference type="PANTHER" id="PTHR46473">
    <property type="entry name" value="GH08155P"/>
    <property type="match status" value="1"/>
</dbReference>
<evidence type="ECO:0000313" key="15">
    <source>
        <dbReference type="Proteomes" id="UP001162164"/>
    </source>
</evidence>
<keyword evidence="6" id="KW-0732">Signal</keyword>
<evidence type="ECO:0000256" key="13">
    <source>
        <dbReference type="SAM" id="Phobius"/>
    </source>
</evidence>
<evidence type="ECO:0000313" key="14">
    <source>
        <dbReference type="EMBL" id="KAJ8982810.1"/>
    </source>
</evidence>
<keyword evidence="15" id="KW-1185">Reference proteome</keyword>
<dbReference type="Gene3D" id="3.80.10.10">
    <property type="entry name" value="Ribonuclease Inhibitor"/>
    <property type="match status" value="1"/>
</dbReference>
<dbReference type="SMART" id="SM00369">
    <property type="entry name" value="LRR_TYP"/>
    <property type="match status" value="2"/>
</dbReference>
<evidence type="ECO:0000256" key="4">
    <source>
        <dbReference type="ARBA" id="ARBA00022614"/>
    </source>
</evidence>
<keyword evidence="9" id="KW-0406">Ion transport</keyword>
<dbReference type="InterPro" id="IPR032675">
    <property type="entry name" value="LRR_dom_sf"/>
</dbReference>
<evidence type="ECO:0000256" key="11">
    <source>
        <dbReference type="ARBA" id="ARBA00023157"/>
    </source>
</evidence>
<proteinExistence type="predicted"/>
<comment type="caution">
    <text evidence="14">The sequence shown here is derived from an EMBL/GenBank/DDBJ whole genome shotgun (WGS) entry which is preliminary data.</text>
</comment>
<evidence type="ECO:0000256" key="3">
    <source>
        <dbReference type="ARBA" id="ARBA00022475"/>
    </source>
</evidence>
<keyword evidence="3" id="KW-1003">Cell membrane</keyword>
<evidence type="ECO:0000256" key="10">
    <source>
        <dbReference type="ARBA" id="ARBA00023136"/>
    </source>
</evidence>
<protein>
    <submittedName>
        <fullName evidence="14">Uncharacterized protein</fullName>
    </submittedName>
</protein>
<keyword evidence="5 13" id="KW-0812">Transmembrane</keyword>
<keyword evidence="12" id="KW-0407">Ion channel</keyword>
<reference evidence="14" key="1">
    <citation type="journal article" date="2023" name="Insect Mol. Biol.">
        <title>Genome sequencing provides insights into the evolution of gene families encoding plant cell wall-degrading enzymes in longhorned beetles.</title>
        <authorList>
            <person name="Shin N.R."/>
            <person name="Okamura Y."/>
            <person name="Kirsch R."/>
            <person name="Pauchet Y."/>
        </authorList>
    </citation>
    <scope>NUCLEOTIDE SEQUENCE</scope>
    <source>
        <strain evidence="14">MMC_N1</strain>
    </source>
</reference>
<evidence type="ECO:0000256" key="5">
    <source>
        <dbReference type="ARBA" id="ARBA00022692"/>
    </source>
</evidence>
<evidence type="ECO:0000256" key="7">
    <source>
        <dbReference type="ARBA" id="ARBA00022737"/>
    </source>
</evidence>
<dbReference type="EMBL" id="JAPWTJ010000106">
    <property type="protein sequence ID" value="KAJ8982810.1"/>
    <property type="molecule type" value="Genomic_DNA"/>
</dbReference>
<evidence type="ECO:0000256" key="8">
    <source>
        <dbReference type="ARBA" id="ARBA00022989"/>
    </source>
</evidence>
<dbReference type="Pfam" id="PF13855">
    <property type="entry name" value="LRR_8"/>
    <property type="match status" value="1"/>
</dbReference>
<comment type="subcellular location">
    <subcellularLocation>
        <location evidence="1">Cell membrane</location>
        <topology evidence="1">Single-pass membrane protein</topology>
    </subcellularLocation>
</comment>
<keyword evidence="7" id="KW-0677">Repeat</keyword>
<dbReference type="InterPro" id="IPR003591">
    <property type="entry name" value="Leu-rich_rpt_typical-subtyp"/>
</dbReference>
<evidence type="ECO:0000256" key="9">
    <source>
        <dbReference type="ARBA" id="ARBA00023065"/>
    </source>
</evidence>
<keyword evidence="2" id="KW-0813">Transport</keyword>
<dbReference type="InterPro" id="IPR051432">
    <property type="entry name" value="KCNMA1_auxiliary"/>
</dbReference>
<keyword evidence="11" id="KW-1015">Disulfide bond</keyword>
<feature type="transmembrane region" description="Helical" evidence="13">
    <location>
        <begin position="250"/>
        <end position="271"/>
    </location>
</feature>
<dbReference type="PANTHER" id="PTHR46473:SF10">
    <property type="entry name" value="LD45603P-RELATED"/>
    <property type="match status" value="1"/>
</dbReference>
<evidence type="ECO:0000256" key="2">
    <source>
        <dbReference type="ARBA" id="ARBA00022448"/>
    </source>
</evidence>
<organism evidence="14 15">
    <name type="scientific">Molorchus minor</name>
    <dbReference type="NCBI Taxonomy" id="1323400"/>
    <lineage>
        <taxon>Eukaryota</taxon>
        <taxon>Metazoa</taxon>
        <taxon>Ecdysozoa</taxon>
        <taxon>Arthropoda</taxon>
        <taxon>Hexapoda</taxon>
        <taxon>Insecta</taxon>
        <taxon>Pterygota</taxon>
        <taxon>Neoptera</taxon>
        <taxon>Endopterygota</taxon>
        <taxon>Coleoptera</taxon>
        <taxon>Polyphaga</taxon>
        <taxon>Cucujiformia</taxon>
        <taxon>Chrysomeloidea</taxon>
        <taxon>Cerambycidae</taxon>
        <taxon>Lamiinae</taxon>
        <taxon>Monochamini</taxon>
        <taxon>Molorchus</taxon>
    </lineage>
</organism>
<name>A0ABQ9JWW6_9CUCU</name>
<evidence type="ECO:0000256" key="1">
    <source>
        <dbReference type="ARBA" id="ARBA00004162"/>
    </source>
</evidence>
<keyword evidence="8 13" id="KW-1133">Transmembrane helix</keyword>
<evidence type="ECO:0000256" key="12">
    <source>
        <dbReference type="ARBA" id="ARBA00023303"/>
    </source>
</evidence>